<dbReference type="KEGG" id="cpra:CPter91_1287"/>
<dbReference type="InterPro" id="IPR016181">
    <property type="entry name" value="Acyl_CoA_acyltransferase"/>
</dbReference>
<dbReference type="PROSITE" id="PS51186">
    <property type="entry name" value="GNAT"/>
    <property type="match status" value="1"/>
</dbReference>
<dbReference type="PATRIC" id="fig|279113.9.peg.1283"/>
<keyword evidence="1 4" id="KW-0808">Transferase</keyword>
<gene>
    <name evidence="4" type="ORF">CPter91_1287</name>
</gene>
<reference evidence="4 5" key="1">
    <citation type="submission" date="2015-11" db="EMBL/GenBank/DDBJ databases">
        <title>Exploring the genomic traits of fungus-feeding bacterial genus Collimonas.</title>
        <authorList>
            <person name="Song C."/>
            <person name="Schmidt R."/>
            <person name="de Jager V."/>
            <person name="Krzyzanowska D."/>
            <person name="Jongedijk E."/>
            <person name="Cankar K."/>
            <person name="Beekwilder J."/>
            <person name="van Veen A."/>
            <person name="de Boer W."/>
            <person name="van Veen J.A."/>
            <person name="Garbeva P."/>
        </authorList>
    </citation>
    <scope>NUCLEOTIDE SEQUENCE [LARGE SCALE GENOMIC DNA]</scope>
    <source>
        <strain evidence="4 5">Ter91</strain>
    </source>
</reference>
<dbReference type="Pfam" id="PF13508">
    <property type="entry name" value="Acetyltransf_7"/>
    <property type="match status" value="1"/>
</dbReference>
<evidence type="ECO:0000259" key="3">
    <source>
        <dbReference type="PROSITE" id="PS51186"/>
    </source>
</evidence>
<dbReference type="SUPFAM" id="SSF55729">
    <property type="entry name" value="Acyl-CoA N-acyltransferases (Nat)"/>
    <property type="match status" value="1"/>
</dbReference>
<organism evidence="4 5">
    <name type="scientific">Collimonas pratensis</name>
    <dbReference type="NCBI Taxonomy" id="279113"/>
    <lineage>
        <taxon>Bacteria</taxon>
        <taxon>Pseudomonadati</taxon>
        <taxon>Pseudomonadota</taxon>
        <taxon>Betaproteobacteria</taxon>
        <taxon>Burkholderiales</taxon>
        <taxon>Oxalobacteraceae</taxon>
        <taxon>Collimonas</taxon>
    </lineage>
</organism>
<dbReference type="Gene3D" id="3.40.630.30">
    <property type="match status" value="1"/>
</dbReference>
<dbReference type="GO" id="GO:0016747">
    <property type="term" value="F:acyltransferase activity, transferring groups other than amino-acyl groups"/>
    <property type="evidence" value="ECO:0007669"/>
    <property type="project" value="InterPro"/>
</dbReference>
<evidence type="ECO:0000256" key="2">
    <source>
        <dbReference type="ARBA" id="ARBA00023315"/>
    </source>
</evidence>
<proteinExistence type="predicted"/>
<dbReference type="EMBL" id="CP013234">
    <property type="protein sequence ID" value="AMP03670.1"/>
    <property type="molecule type" value="Genomic_DNA"/>
</dbReference>
<dbReference type="PANTHER" id="PTHR43800:SF1">
    <property type="entry name" value="PEPTIDYL-LYSINE N-ACETYLTRANSFERASE YJAB"/>
    <property type="match status" value="1"/>
</dbReference>
<dbReference type="CDD" id="cd04301">
    <property type="entry name" value="NAT_SF"/>
    <property type="match status" value="1"/>
</dbReference>
<sequence length="126" mass="14304">MKATHNFLSEADFQALSIIVREQYFPIAQLWIATDGQDYAMGFMGLTEENIDTLFVHAEGRGRGYGKALMRHAIGLHPNLTIDVNEQNGAAFGFYRHMGFVQVGRSEVDSEGRPYPLLHLRRYADR</sequence>
<dbReference type="STRING" id="279113.CPter91_1287"/>
<dbReference type="PANTHER" id="PTHR43800">
    <property type="entry name" value="PEPTIDYL-LYSINE N-ACETYLTRANSFERASE YJAB"/>
    <property type="match status" value="1"/>
</dbReference>
<evidence type="ECO:0000256" key="1">
    <source>
        <dbReference type="ARBA" id="ARBA00022679"/>
    </source>
</evidence>
<name>A0A127Q0R5_9BURK</name>
<accession>A0A127Q0R5</accession>
<evidence type="ECO:0000313" key="4">
    <source>
        <dbReference type="EMBL" id="AMP03670.1"/>
    </source>
</evidence>
<dbReference type="AlphaFoldDB" id="A0A127Q0R5"/>
<protein>
    <submittedName>
        <fullName evidence="4">Acetyltransferase family protein</fullName>
    </submittedName>
</protein>
<feature type="domain" description="N-acetyltransferase" evidence="3">
    <location>
        <begin position="1"/>
        <end position="122"/>
    </location>
</feature>
<evidence type="ECO:0000313" key="5">
    <source>
        <dbReference type="Proteomes" id="UP000074561"/>
    </source>
</evidence>
<dbReference type="InterPro" id="IPR000182">
    <property type="entry name" value="GNAT_dom"/>
</dbReference>
<keyword evidence="2" id="KW-0012">Acyltransferase</keyword>
<dbReference type="Proteomes" id="UP000074561">
    <property type="component" value="Chromosome"/>
</dbReference>
<dbReference type="NCBIfam" id="NF007807">
    <property type="entry name" value="PRK10514.1"/>
    <property type="match status" value="1"/>
</dbReference>